<accession>A0A285UHM7</accession>
<feature type="domain" description="VOC" evidence="1">
    <location>
        <begin position="3"/>
        <end position="113"/>
    </location>
</feature>
<dbReference type="AlphaFoldDB" id="A0A285UHM7"/>
<dbReference type="OrthoDB" id="9804235at2"/>
<dbReference type="Gene3D" id="3.10.180.10">
    <property type="entry name" value="2,3-Dihydroxybiphenyl 1,2-Dioxygenase, domain 1"/>
    <property type="match status" value="1"/>
</dbReference>
<dbReference type="RefSeq" id="WP_097149486.1">
    <property type="nucleotide sequence ID" value="NZ_OBQC01000006.1"/>
</dbReference>
<evidence type="ECO:0000259" key="1">
    <source>
        <dbReference type="PROSITE" id="PS51819"/>
    </source>
</evidence>
<keyword evidence="3" id="KW-1185">Reference proteome</keyword>
<name>A0A285UHM7_9BACL</name>
<dbReference type="Proteomes" id="UP000219252">
    <property type="component" value="Unassembled WGS sequence"/>
</dbReference>
<proteinExistence type="predicted"/>
<gene>
    <name evidence="2" type="ORF">SAMN05877842_10694</name>
</gene>
<protein>
    <recommendedName>
        <fullName evidence="1">VOC domain-containing protein</fullName>
    </recommendedName>
</protein>
<dbReference type="InterPro" id="IPR037523">
    <property type="entry name" value="VOC_core"/>
</dbReference>
<sequence>MAKIVGFEMNSQQPEKAIEFYKNVFGWKVSEPNYDYWPVDTGLESNINGGISLGPADFPHGTRIQIEVDSIEEVIKQSCNAGAKILRDKMEFEEFYLAYLIDPVGISFGLIEYK</sequence>
<dbReference type="PROSITE" id="PS51819">
    <property type="entry name" value="VOC"/>
    <property type="match status" value="1"/>
</dbReference>
<dbReference type="EMBL" id="OBQC01000006">
    <property type="protein sequence ID" value="SOC39741.1"/>
    <property type="molecule type" value="Genomic_DNA"/>
</dbReference>
<dbReference type="InterPro" id="IPR029068">
    <property type="entry name" value="Glyas_Bleomycin-R_OHBP_Dase"/>
</dbReference>
<evidence type="ECO:0000313" key="3">
    <source>
        <dbReference type="Proteomes" id="UP000219252"/>
    </source>
</evidence>
<organism evidence="2 3">
    <name type="scientific">Ureibacillus acetophenoni</name>
    <dbReference type="NCBI Taxonomy" id="614649"/>
    <lineage>
        <taxon>Bacteria</taxon>
        <taxon>Bacillati</taxon>
        <taxon>Bacillota</taxon>
        <taxon>Bacilli</taxon>
        <taxon>Bacillales</taxon>
        <taxon>Caryophanaceae</taxon>
        <taxon>Ureibacillus</taxon>
    </lineage>
</organism>
<dbReference type="PANTHER" id="PTHR33993">
    <property type="entry name" value="GLYOXALASE-RELATED"/>
    <property type="match status" value="1"/>
</dbReference>
<dbReference type="SUPFAM" id="SSF54593">
    <property type="entry name" value="Glyoxalase/Bleomycin resistance protein/Dihydroxybiphenyl dioxygenase"/>
    <property type="match status" value="1"/>
</dbReference>
<dbReference type="InterPro" id="IPR052164">
    <property type="entry name" value="Anthracycline_SecMetBiosynth"/>
</dbReference>
<evidence type="ECO:0000313" key="2">
    <source>
        <dbReference type="EMBL" id="SOC39741.1"/>
    </source>
</evidence>
<dbReference type="InterPro" id="IPR041581">
    <property type="entry name" value="Glyoxalase_6"/>
</dbReference>
<reference evidence="3" key="1">
    <citation type="submission" date="2017-08" db="EMBL/GenBank/DDBJ databases">
        <authorList>
            <person name="Varghese N."/>
            <person name="Submissions S."/>
        </authorList>
    </citation>
    <scope>NUCLEOTIDE SEQUENCE [LARGE SCALE GENOMIC DNA]</scope>
    <source>
        <strain evidence="3">JC23</strain>
    </source>
</reference>
<dbReference type="Pfam" id="PF18029">
    <property type="entry name" value="Glyoxalase_6"/>
    <property type="match status" value="1"/>
</dbReference>